<protein>
    <submittedName>
        <fullName evidence="1">Catalytic, putative</fullName>
    </submittedName>
</protein>
<dbReference type="EMBL" id="GBRH01176902">
    <property type="protein sequence ID" value="JAE20994.1"/>
    <property type="molecule type" value="Transcribed_RNA"/>
</dbReference>
<proteinExistence type="predicted"/>
<accession>A0A0A9GC06</accession>
<reference evidence="1" key="1">
    <citation type="submission" date="2014-09" db="EMBL/GenBank/DDBJ databases">
        <authorList>
            <person name="Magalhaes I.L.F."/>
            <person name="Oliveira U."/>
            <person name="Santos F.R."/>
            <person name="Vidigal T.H.D.A."/>
            <person name="Brescovit A.D."/>
            <person name="Santos A.J."/>
        </authorList>
    </citation>
    <scope>NUCLEOTIDE SEQUENCE</scope>
    <source>
        <tissue evidence="1">Shoot tissue taken approximately 20 cm above the soil surface</tissue>
    </source>
</reference>
<name>A0A0A9GC06_ARUDO</name>
<sequence length="14" mass="1685">MALPRYFSSWRITG</sequence>
<evidence type="ECO:0000313" key="1">
    <source>
        <dbReference type="EMBL" id="JAE20994.1"/>
    </source>
</evidence>
<organism evidence="1">
    <name type="scientific">Arundo donax</name>
    <name type="common">Giant reed</name>
    <name type="synonym">Donax arundinaceus</name>
    <dbReference type="NCBI Taxonomy" id="35708"/>
    <lineage>
        <taxon>Eukaryota</taxon>
        <taxon>Viridiplantae</taxon>
        <taxon>Streptophyta</taxon>
        <taxon>Embryophyta</taxon>
        <taxon>Tracheophyta</taxon>
        <taxon>Spermatophyta</taxon>
        <taxon>Magnoliopsida</taxon>
        <taxon>Liliopsida</taxon>
        <taxon>Poales</taxon>
        <taxon>Poaceae</taxon>
        <taxon>PACMAD clade</taxon>
        <taxon>Arundinoideae</taxon>
        <taxon>Arundineae</taxon>
        <taxon>Arundo</taxon>
    </lineage>
</organism>
<reference evidence="1" key="2">
    <citation type="journal article" date="2015" name="Data Brief">
        <title>Shoot transcriptome of the giant reed, Arundo donax.</title>
        <authorList>
            <person name="Barrero R.A."/>
            <person name="Guerrero F.D."/>
            <person name="Moolhuijzen P."/>
            <person name="Goolsby J.A."/>
            <person name="Tidwell J."/>
            <person name="Bellgard S.E."/>
            <person name="Bellgard M.I."/>
        </authorList>
    </citation>
    <scope>NUCLEOTIDE SEQUENCE</scope>
    <source>
        <tissue evidence="1">Shoot tissue taken approximately 20 cm above the soil surface</tissue>
    </source>
</reference>